<evidence type="ECO:0000313" key="1">
    <source>
        <dbReference type="EMBL" id="SHJ22807.1"/>
    </source>
</evidence>
<dbReference type="STRING" id="1470563.SAMN05444000_10680"/>
<proteinExistence type="predicted"/>
<organism evidence="1 2">
    <name type="scientific">Shimia gijangensis</name>
    <dbReference type="NCBI Taxonomy" id="1470563"/>
    <lineage>
        <taxon>Bacteria</taxon>
        <taxon>Pseudomonadati</taxon>
        <taxon>Pseudomonadota</taxon>
        <taxon>Alphaproteobacteria</taxon>
        <taxon>Rhodobacterales</taxon>
        <taxon>Roseobacteraceae</taxon>
    </lineage>
</organism>
<gene>
    <name evidence="1" type="ORF">SAMN05444000_10680</name>
</gene>
<dbReference type="Proteomes" id="UP000183982">
    <property type="component" value="Unassembled WGS sequence"/>
</dbReference>
<sequence>MAHFLEHTLKGSFFKPHRGALLAATLSTIGATVSAQDSTTPLHNQPTRFVSFETANTYRTGTVELSFGTTQTDPRSALGTGNQLYFGGGSYSLNDRLTFGFDLHNYVDDAGGPIGGVPTAIEMTTLSGWGKYQLYSDSRWTVSALVALESFLTLESPIFGGTNTFVMSGAFKAPITYNASQKLQFHVTPSVYYFPGTVGGQNFYGTIASLGFGASYKANDRLGLFGSVDVPLSGTNTISSSGAYEDVPVWTAGGRYNVTPKIALEGYVTNGIGMTPGTSILTFWPDGDTALAGLRLIYTPGAKITDSYRAPLTPVTLRQRNVQQDGFTMGSADVLEPGTIRTSAWYGSDSNTGIMFGFSPDQDSEIQVIFEQYSDNPTADPALVPTTDVRYMFGPKLRFMDQNNGDAFSLSGRALYGRRIGSGALLGVFFAELIGSYKTNGGTVFTVNPKLAAFGSTEIAGLGLGVNYAFLSGLELIAEVTPVGLDGSDPTWAAGLRYTVGTSGFTVDAQATNAIGRYGIGGMIAQDDTRIALTVSKVFDVTRLKFY</sequence>
<evidence type="ECO:0000313" key="2">
    <source>
        <dbReference type="Proteomes" id="UP000183982"/>
    </source>
</evidence>
<name>A0A1M6HKV2_9RHOB</name>
<accession>A0A1M6HKV2</accession>
<protein>
    <recommendedName>
        <fullName evidence="3">Porin</fullName>
    </recommendedName>
</protein>
<evidence type="ECO:0008006" key="3">
    <source>
        <dbReference type="Google" id="ProtNLM"/>
    </source>
</evidence>
<keyword evidence="2" id="KW-1185">Reference proteome</keyword>
<dbReference type="AlphaFoldDB" id="A0A1M6HKV2"/>
<dbReference type="EMBL" id="FQZQ01000006">
    <property type="protein sequence ID" value="SHJ22807.1"/>
    <property type="molecule type" value="Genomic_DNA"/>
</dbReference>
<reference evidence="2" key="1">
    <citation type="submission" date="2016-11" db="EMBL/GenBank/DDBJ databases">
        <authorList>
            <person name="Varghese N."/>
            <person name="Submissions S."/>
        </authorList>
    </citation>
    <scope>NUCLEOTIDE SEQUENCE [LARGE SCALE GENOMIC DNA]</scope>
    <source>
        <strain evidence="2">DSM 100564</strain>
    </source>
</reference>